<evidence type="ECO:0000313" key="2">
    <source>
        <dbReference type="Proteomes" id="UP000830375"/>
    </source>
</evidence>
<reference evidence="1 2" key="1">
    <citation type="submission" date="2022-01" db="EMBL/GenBank/DDBJ databases">
        <title>A high-quality chromosome-level genome assembly of rohu carp, Labeo rohita.</title>
        <authorList>
            <person name="Arick M.A. II"/>
            <person name="Hsu C.-Y."/>
            <person name="Magbanua Z."/>
            <person name="Pechanova O."/>
            <person name="Grover C."/>
            <person name="Miller E."/>
            <person name="Thrash A."/>
            <person name="Ezzel L."/>
            <person name="Alam S."/>
            <person name="Benzie J."/>
            <person name="Hamilton M."/>
            <person name="Karsi A."/>
            <person name="Lawrence M.L."/>
            <person name="Peterson D.G."/>
        </authorList>
    </citation>
    <scope>NUCLEOTIDE SEQUENCE [LARGE SCALE GENOMIC DNA]</scope>
    <source>
        <strain evidence="2">BAU-BD-2019</strain>
        <tissue evidence="1">Blood</tissue>
    </source>
</reference>
<proteinExistence type="predicted"/>
<protein>
    <submittedName>
        <fullName evidence="1">Uncharacterized protein</fullName>
    </submittedName>
</protein>
<gene>
    <name evidence="1" type="ORF">H4Q32_012741</name>
</gene>
<name>A0ABQ8M155_LABRO</name>
<organism evidence="1 2">
    <name type="scientific">Labeo rohita</name>
    <name type="common">Indian major carp</name>
    <name type="synonym">Cyprinus rohita</name>
    <dbReference type="NCBI Taxonomy" id="84645"/>
    <lineage>
        <taxon>Eukaryota</taxon>
        <taxon>Metazoa</taxon>
        <taxon>Chordata</taxon>
        <taxon>Craniata</taxon>
        <taxon>Vertebrata</taxon>
        <taxon>Euteleostomi</taxon>
        <taxon>Actinopterygii</taxon>
        <taxon>Neopterygii</taxon>
        <taxon>Teleostei</taxon>
        <taxon>Ostariophysi</taxon>
        <taxon>Cypriniformes</taxon>
        <taxon>Cyprinidae</taxon>
        <taxon>Labeoninae</taxon>
        <taxon>Labeonini</taxon>
        <taxon>Labeo</taxon>
    </lineage>
</organism>
<evidence type="ECO:0000313" key="1">
    <source>
        <dbReference type="EMBL" id="KAI2655947.1"/>
    </source>
</evidence>
<dbReference type="Proteomes" id="UP000830375">
    <property type="component" value="Unassembled WGS sequence"/>
</dbReference>
<keyword evidence="2" id="KW-1185">Reference proteome</keyword>
<comment type="caution">
    <text evidence="1">The sequence shown here is derived from an EMBL/GenBank/DDBJ whole genome shotgun (WGS) entry which is preliminary data.</text>
</comment>
<accession>A0ABQ8M155</accession>
<dbReference type="EMBL" id="JACTAM010000015">
    <property type="protein sequence ID" value="KAI2655947.1"/>
    <property type="molecule type" value="Genomic_DNA"/>
</dbReference>
<sequence length="137" mass="15508">MSRPFQDSLFEVGLISTKFSPVAYPCCLASSRRSRRLRLPPSGKDVVFNHMARLGFQAIWEKSKLSSAQGFFFICVKLDSRHYGFTSFLRLCIVSAEVRESTQIQYSCPLDIFQRLLGHMASSATVMLLGLMHIKPL</sequence>